<gene>
    <name evidence="10 13" type="primary">ppc</name>
    <name evidence="13" type="ORF">Pla175_46090</name>
</gene>
<dbReference type="RefSeq" id="WP_145291073.1">
    <property type="nucleotide sequence ID" value="NZ_CP036291.1"/>
</dbReference>
<evidence type="ECO:0000256" key="3">
    <source>
        <dbReference type="ARBA" id="ARBA00008346"/>
    </source>
</evidence>
<dbReference type="PRINTS" id="PR00150">
    <property type="entry name" value="PEPCARBXLASE"/>
</dbReference>
<keyword evidence="6 10" id="KW-0460">Magnesium</keyword>
<dbReference type="InterPro" id="IPR021135">
    <property type="entry name" value="PEP_COase"/>
</dbReference>
<organism evidence="13 14">
    <name type="scientific">Pirellulimonas nuda</name>
    <dbReference type="NCBI Taxonomy" id="2528009"/>
    <lineage>
        <taxon>Bacteria</taxon>
        <taxon>Pseudomonadati</taxon>
        <taxon>Planctomycetota</taxon>
        <taxon>Planctomycetia</taxon>
        <taxon>Pirellulales</taxon>
        <taxon>Lacipirellulaceae</taxon>
        <taxon>Pirellulimonas</taxon>
    </lineage>
</organism>
<keyword evidence="8 10" id="KW-0120">Carbon dioxide fixation</keyword>
<dbReference type="Pfam" id="PF00311">
    <property type="entry name" value="PEPcase"/>
    <property type="match status" value="1"/>
</dbReference>
<reference evidence="13 14" key="1">
    <citation type="submission" date="2019-02" db="EMBL/GenBank/DDBJ databases">
        <title>Deep-cultivation of Planctomycetes and their phenomic and genomic characterization uncovers novel biology.</title>
        <authorList>
            <person name="Wiegand S."/>
            <person name="Jogler M."/>
            <person name="Boedeker C."/>
            <person name="Pinto D."/>
            <person name="Vollmers J."/>
            <person name="Rivas-Marin E."/>
            <person name="Kohn T."/>
            <person name="Peeters S.H."/>
            <person name="Heuer A."/>
            <person name="Rast P."/>
            <person name="Oberbeckmann S."/>
            <person name="Bunk B."/>
            <person name="Jeske O."/>
            <person name="Meyerdierks A."/>
            <person name="Storesund J.E."/>
            <person name="Kallscheuer N."/>
            <person name="Luecker S."/>
            <person name="Lage O.M."/>
            <person name="Pohl T."/>
            <person name="Merkel B.J."/>
            <person name="Hornburger P."/>
            <person name="Mueller R.-W."/>
            <person name="Bruemmer F."/>
            <person name="Labrenz M."/>
            <person name="Spormann A.M."/>
            <person name="Op den Camp H."/>
            <person name="Overmann J."/>
            <person name="Amann R."/>
            <person name="Jetten M.S.M."/>
            <person name="Mascher T."/>
            <person name="Medema M.H."/>
            <person name="Devos D.P."/>
            <person name="Kaster A.-K."/>
            <person name="Ovreas L."/>
            <person name="Rohde M."/>
            <person name="Galperin M.Y."/>
            <person name="Jogler C."/>
        </authorList>
    </citation>
    <scope>NUCLEOTIDE SEQUENCE [LARGE SCALE GENOMIC DNA]</scope>
    <source>
        <strain evidence="13 14">Pla175</strain>
    </source>
</reference>
<dbReference type="GO" id="GO:0000287">
    <property type="term" value="F:magnesium ion binding"/>
    <property type="evidence" value="ECO:0007669"/>
    <property type="project" value="UniProtKB-UniRule"/>
</dbReference>
<evidence type="ECO:0000313" key="13">
    <source>
        <dbReference type="EMBL" id="QDU91189.1"/>
    </source>
</evidence>
<evidence type="ECO:0000256" key="9">
    <source>
        <dbReference type="ARBA" id="ARBA00048995"/>
    </source>
</evidence>
<feature type="active site" evidence="10 11">
    <location>
        <position position="142"/>
    </location>
</feature>
<evidence type="ECO:0000256" key="8">
    <source>
        <dbReference type="ARBA" id="ARBA00023300"/>
    </source>
</evidence>
<comment type="similarity">
    <text evidence="3 10">Belongs to the PEPCase type 1 family.</text>
</comment>
<evidence type="ECO:0000256" key="2">
    <source>
        <dbReference type="ARBA" id="ARBA00003670"/>
    </source>
</evidence>
<dbReference type="GO" id="GO:0005829">
    <property type="term" value="C:cytosol"/>
    <property type="evidence" value="ECO:0007669"/>
    <property type="project" value="TreeGrafter"/>
</dbReference>
<dbReference type="PANTHER" id="PTHR30523">
    <property type="entry name" value="PHOSPHOENOLPYRUVATE CARBOXYLASE"/>
    <property type="match status" value="1"/>
</dbReference>
<accession>A0A518DI95</accession>
<dbReference type="PROSITE" id="PS00393">
    <property type="entry name" value="PEPCASE_2"/>
    <property type="match status" value="1"/>
</dbReference>
<keyword evidence="7 10" id="KW-0456">Lyase</keyword>
<evidence type="ECO:0000256" key="10">
    <source>
        <dbReference type="HAMAP-Rule" id="MF_00595"/>
    </source>
</evidence>
<evidence type="ECO:0000256" key="12">
    <source>
        <dbReference type="PROSITE-ProRule" id="PRU10112"/>
    </source>
</evidence>
<dbReference type="Proteomes" id="UP000317429">
    <property type="component" value="Chromosome"/>
</dbReference>
<dbReference type="HAMAP" id="MF_00595">
    <property type="entry name" value="PEPcase_type1"/>
    <property type="match status" value="1"/>
</dbReference>
<dbReference type="Gene3D" id="1.20.1440.90">
    <property type="entry name" value="Phosphoenolpyruvate/pyruvate domain"/>
    <property type="match status" value="1"/>
</dbReference>
<dbReference type="EC" id="4.1.1.31" evidence="4 10"/>
<evidence type="ECO:0000256" key="11">
    <source>
        <dbReference type="PROSITE-ProRule" id="PRU10111"/>
    </source>
</evidence>
<dbReference type="InterPro" id="IPR033129">
    <property type="entry name" value="PEPCASE_His_AS"/>
</dbReference>
<evidence type="ECO:0000256" key="4">
    <source>
        <dbReference type="ARBA" id="ARBA00012305"/>
    </source>
</evidence>
<evidence type="ECO:0000256" key="1">
    <source>
        <dbReference type="ARBA" id="ARBA00001946"/>
    </source>
</evidence>
<evidence type="ECO:0000313" key="14">
    <source>
        <dbReference type="Proteomes" id="UP000317429"/>
    </source>
</evidence>
<keyword evidence="14" id="KW-1185">Reference proteome</keyword>
<dbReference type="InterPro" id="IPR018129">
    <property type="entry name" value="PEP_COase_Lys_AS"/>
</dbReference>
<protein>
    <recommendedName>
        <fullName evidence="5 10">Phosphoenolpyruvate carboxylase</fullName>
        <shortName evidence="10">PEPC</shortName>
        <shortName evidence="10">PEPCase</shortName>
        <ecNumber evidence="4 10">4.1.1.31</ecNumber>
    </recommendedName>
</protein>
<dbReference type="KEGG" id="pnd:Pla175_46090"/>
<proteinExistence type="inferred from homology"/>
<dbReference type="GO" id="GO:0006099">
    <property type="term" value="P:tricarboxylic acid cycle"/>
    <property type="evidence" value="ECO:0007669"/>
    <property type="project" value="InterPro"/>
</dbReference>
<dbReference type="GO" id="GO:0006107">
    <property type="term" value="P:oxaloacetate metabolic process"/>
    <property type="evidence" value="ECO:0007669"/>
    <property type="project" value="UniProtKB-UniRule"/>
</dbReference>
<comment type="subunit">
    <text evidence="10">Homotetramer.</text>
</comment>
<feature type="active site" evidence="10 12">
    <location>
        <position position="572"/>
    </location>
</feature>
<comment type="function">
    <text evidence="2 10">Forms oxaloacetate, a four-carbon dicarboxylic acid source for the tricarboxylic acid cycle.</text>
</comment>
<evidence type="ECO:0000256" key="6">
    <source>
        <dbReference type="ARBA" id="ARBA00022842"/>
    </source>
</evidence>
<name>A0A518DI95_9BACT</name>
<dbReference type="GO" id="GO:0015977">
    <property type="term" value="P:carbon fixation"/>
    <property type="evidence" value="ECO:0007669"/>
    <property type="project" value="UniProtKB-UniRule"/>
</dbReference>
<evidence type="ECO:0000256" key="5">
    <source>
        <dbReference type="ARBA" id="ARBA00022419"/>
    </source>
</evidence>
<dbReference type="InterPro" id="IPR015813">
    <property type="entry name" value="Pyrv/PenolPyrv_kinase-like_dom"/>
</dbReference>
<evidence type="ECO:0000256" key="7">
    <source>
        <dbReference type="ARBA" id="ARBA00023239"/>
    </source>
</evidence>
<dbReference type="InterPro" id="IPR022805">
    <property type="entry name" value="PEP_COase_bac/pln-type"/>
</dbReference>
<dbReference type="AlphaFoldDB" id="A0A518DI95"/>
<dbReference type="PANTHER" id="PTHR30523:SF6">
    <property type="entry name" value="PHOSPHOENOLPYRUVATE CARBOXYLASE"/>
    <property type="match status" value="1"/>
</dbReference>
<comment type="catalytic activity">
    <reaction evidence="9 10">
        <text>oxaloacetate + phosphate = phosphoenolpyruvate + hydrogencarbonate</text>
        <dbReference type="Rhea" id="RHEA:28370"/>
        <dbReference type="ChEBI" id="CHEBI:16452"/>
        <dbReference type="ChEBI" id="CHEBI:17544"/>
        <dbReference type="ChEBI" id="CHEBI:43474"/>
        <dbReference type="ChEBI" id="CHEBI:58702"/>
        <dbReference type="EC" id="4.1.1.31"/>
    </reaction>
</comment>
<dbReference type="NCBIfam" id="NF000584">
    <property type="entry name" value="PRK00009.1"/>
    <property type="match status" value="1"/>
</dbReference>
<dbReference type="EMBL" id="CP036291">
    <property type="protein sequence ID" value="QDU91189.1"/>
    <property type="molecule type" value="Genomic_DNA"/>
</dbReference>
<dbReference type="OrthoDB" id="9768133at2"/>
<dbReference type="SUPFAM" id="SSF51621">
    <property type="entry name" value="Phosphoenolpyruvate/pyruvate domain"/>
    <property type="match status" value="1"/>
</dbReference>
<dbReference type="GO" id="GO:0008964">
    <property type="term" value="F:phosphoenolpyruvate carboxylase activity"/>
    <property type="evidence" value="ECO:0007669"/>
    <property type="project" value="UniProtKB-UniRule"/>
</dbReference>
<keyword evidence="13" id="KW-0670">Pyruvate</keyword>
<dbReference type="PROSITE" id="PS00781">
    <property type="entry name" value="PEPCASE_1"/>
    <property type="match status" value="1"/>
</dbReference>
<sequence>MQTSESLQLRDEVRMLGELLGSTIQEIDGQSHFETVEQIRTLARDHRAGSSIALEALVDRIAGFSTAELRVVIRAFTVLLDLANLAEDRGRVRVLRRRQGGEGAYSESIVSAIAQLKSEGVAPEQLAQLVHGLDIELVLTAHPTEAKRRSIRGKLRSLRRVLYQLDLDPTPRERERLDRALRCELTKLWQTEFVRPTRPTVLEEVQRGLAVRPVIWDVVVRTFEDLRSALAELYPGLEEEVRPFIHFGSWIGGDRDGHPFVTPDVTEKTLTWLRDAAIEAHLGACDELIDSLSLSSTYARVSDQLAAAIPETSHATATGLDKYPPNEQYRAWLLTIRSRLRATAKSAFGRPTPAGAYANSAALAADVVLLRDSLSEAHNQRLVRDEVQPWLDRIEVFGFHLARLDVRQDARYYLKVVAELLKKSGDCEDFTTLDEGQRQTLLRKLIAQAAPLDASGLSTEAQQTVELFELLRRTARATNMGALGSHVISMTKVPSDVLTVLWFWRQSAAVDGGDDRDAGLRLPIVPLFETIDDLEHAADTLDALLSDPTYRDYVRPQRDRQTVMIGYSDSTKDGGYLAACWGLYRAQERLHAAAEKHSVKLTFFHGRGGSLGRGGGPAARGILSLPPRTFDGAMRLTEQGEVLAERYDDPRIAYRHLEQVTWSSIIAASHPNQSHAKAWDEVMDELSVRSLKAYQTLVRQDGFVEYFRSATPIADIETLPIGSRPSRRGGKHTLADLRAIPWVFAWTQCRVLAPAWYGIGAAVNSLMADRPDLAERLPTMYRDWVFFRATIDNAALALAKTDLMIASHYANLAAGTPSNEAIRKQIEAEFAASREAVLAITGGADLLDDTRWLKESIRVRNRYIDPLNLIQVELMKRIRTADSTTPEAELSGLHDLMRLAIKGVSAGMRTTG</sequence>
<comment type="cofactor">
    <cofactor evidence="1 10">
        <name>Mg(2+)</name>
        <dbReference type="ChEBI" id="CHEBI:18420"/>
    </cofactor>
</comment>